<dbReference type="EMBL" id="UINC01009470">
    <property type="protein sequence ID" value="SVA42464.1"/>
    <property type="molecule type" value="Genomic_DNA"/>
</dbReference>
<name>A0A381VQG5_9ZZZZ</name>
<reference evidence="1" key="1">
    <citation type="submission" date="2018-05" db="EMBL/GenBank/DDBJ databases">
        <authorList>
            <person name="Lanie J.A."/>
            <person name="Ng W.-L."/>
            <person name="Kazmierczak K.M."/>
            <person name="Andrzejewski T.M."/>
            <person name="Davidsen T.M."/>
            <person name="Wayne K.J."/>
            <person name="Tettelin H."/>
            <person name="Glass J.I."/>
            <person name="Rusch D."/>
            <person name="Podicherti R."/>
            <person name="Tsui H.-C.T."/>
            <person name="Winkler M.E."/>
        </authorList>
    </citation>
    <scope>NUCLEOTIDE SEQUENCE</scope>
</reference>
<feature type="non-terminal residue" evidence="1">
    <location>
        <position position="1"/>
    </location>
</feature>
<sequence length="125" mass="13861">LIFLESFSAPAMVLEIGGKEITMPVDWSLAVGDSGGAGEIEILPLTSLNDRGFEAFLFNPLTSYTLNWGPVKITNFYNDVKWYFPKMKNGQLLATPITDGKDPLCAYFVKDISRQSEMIDYGALI</sequence>
<accession>A0A381VQG5</accession>
<organism evidence="1">
    <name type="scientific">marine metagenome</name>
    <dbReference type="NCBI Taxonomy" id="408172"/>
    <lineage>
        <taxon>unclassified sequences</taxon>
        <taxon>metagenomes</taxon>
        <taxon>ecological metagenomes</taxon>
    </lineage>
</organism>
<proteinExistence type="predicted"/>
<evidence type="ECO:0000313" key="1">
    <source>
        <dbReference type="EMBL" id="SVA42464.1"/>
    </source>
</evidence>
<gene>
    <name evidence="1" type="ORF">METZ01_LOCUS95318</name>
</gene>
<dbReference type="AlphaFoldDB" id="A0A381VQG5"/>
<protein>
    <submittedName>
        <fullName evidence="1">Uncharacterized protein</fullName>
    </submittedName>
</protein>